<proteinExistence type="predicted"/>
<feature type="domain" description="SGNH hydrolase-type esterase" evidence="1">
    <location>
        <begin position="5"/>
        <end position="137"/>
    </location>
</feature>
<dbReference type="InterPro" id="IPR036514">
    <property type="entry name" value="SGNH_hydro_sf"/>
</dbReference>
<protein>
    <recommendedName>
        <fullName evidence="1">SGNH hydrolase-type esterase domain-containing protein</fullName>
    </recommendedName>
</protein>
<dbReference type="EMBL" id="JAPDIA010000009">
    <property type="protein sequence ID" value="MDG0814254.1"/>
    <property type="molecule type" value="Genomic_DNA"/>
</dbReference>
<dbReference type="InterPro" id="IPR013830">
    <property type="entry name" value="SGNH_hydro"/>
</dbReference>
<evidence type="ECO:0000313" key="2">
    <source>
        <dbReference type="EMBL" id="MDG0814254.1"/>
    </source>
</evidence>
<organism evidence="2 3">
    <name type="scientific">Cohnella rhizosphaerae</name>
    <dbReference type="NCBI Taxonomy" id="1457232"/>
    <lineage>
        <taxon>Bacteria</taxon>
        <taxon>Bacillati</taxon>
        <taxon>Bacillota</taxon>
        <taxon>Bacilli</taxon>
        <taxon>Bacillales</taxon>
        <taxon>Paenibacillaceae</taxon>
        <taxon>Cohnella</taxon>
    </lineage>
</organism>
<sequence>MRRGEPELAHLIGQIDNPALLILDYEANTPSTEHLKETLPAFIGIYRSRHPDVPILVLSQIRMAREAFDVDAAARRAERGRLQREEVERQRLAGDDRVHFFDGTALLGEADQDCTTDGIHPSDLGYDRIAGRLRPVLAELLRPIVEA</sequence>
<comment type="caution">
    <text evidence="2">The sequence shown here is derived from an EMBL/GenBank/DDBJ whole genome shotgun (WGS) entry which is preliminary data.</text>
</comment>
<dbReference type="Pfam" id="PF14606">
    <property type="entry name" value="Lipase_GDSL_3"/>
    <property type="match status" value="1"/>
</dbReference>
<dbReference type="Gene3D" id="3.40.50.1110">
    <property type="entry name" value="SGNH hydrolase"/>
    <property type="match status" value="1"/>
</dbReference>
<evidence type="ECO:0000313" key="3">
    <source>
        <dbReference type="Proteomes" id="UP001153404"/>
    </source>
</evidence>
<dbReference type="RefSeq" id="WP_277539037.1">
    <property type="nucleotide sequence ID" value="NZ_JAPDIA010000009.1"/>
</dbReference>
<evidence type="ECO:0000259" key="1">
    <source>
        <dbReference type="Pfam" id="PF14606"/>
    </source>
</evidence>
<accession>A0A9X4L5H7</accession>
<dbReference type="SUPFAM" id="SSF52266">
    <property type="entry name" value="SGNH hydrolase"/>
    <property type="match status" value="1"/>
</dbReference>
<name>A0A9X4L5H7_9BACL</name>
<reference evidence="2" key="1">
    <citation type="submission" date="2022-10" db="EMBL/GenBank/DDBJ databases">
        <title>Comparative genomic analysis of Cohnella hashimotonis sp. nov., isolated from the International Space Station.</title>
        <authorList>
            <person name="Simpson A."/>
            <person name="Venkateswaran K."/>
        </authorList>
    </citation>
    <scope>NUCLEOTIDE SEQUENCE</scope>
    <source>
        <strain evidence="2">DSM 28161</strain>
    </source>
</reference>
<dbReference type="AlphaFoldDB" id="A0A9X4L5H7"/>
<dbReference type="Proteomes" id="UP001153404">
    <property type="component" value="Unassembled WGS sequence"/>
</dbReference>
<gene>
    <name evidence="2" type="ORF">OMP40_36980</name>
</gene>
<keyword evidence="3" id="KW-1185">Reference proteome</keyword>